<keyword evidence="3" id="KW-0808">Transferase</keyword>
<gene>
    <name evidence="10" type="ORF">TSACC_21785</name>
</gene>
<evidence type="ECO:0000259" key="9">
    <source>
        <dbReference type="PROSITE" id="PS52029"/>
    </source>
</evidence>
<dbReference type="EMBL" id="BDCO01000002">
    <property type="protein sequence ID" value="GAT33370.1"/>
    <property type="molecule type" value="Genomic_DNA"/>
</dbReference>
<feature type="domain" description="L,D-TPase catalytic" evidence="9">
    <location>
        <begin position="194"/>
        <end position="302"/>
    </location>
</feature>
<evidence type="ECO:0000256" key="5">
    <source>
        <dbReference type="ARBA" id="ARBA00022984"/>
    </source>
</evidence>
<dbReference type="InterPro" id="IPR036770">
    <property type="entry name" value="Ankyrin_rpt-contain_sf"/>
</dbReference>
<dbReference type="InterPro" id="IPR005490">
    <property type="entry name" value="LD_TPept_cat_dom"/>
</dbReference>
<evidence type="ECO:0000256" key="8">
    <source>
        <dbReference type="PROSITE-ProRule" id="PRU01373"/>
    </source>
</evidence>
<evidence type="ECO:0000256" key="6">
    <source>
        <dbReference type="ARBA" id="ARBA00023316"/>
    </source>
</evidence>
<dbReference type="PANTHER" id="PTHR30582">
    <property type="entry name" value="L,D-TRANSPEPTIDASE"/>
    <property type="match status" value="1"/>
</dbReference>
<dbReference type="Gene3D" id="2.40.440.10">
    <property type="entry name" value="L,D-transpeptidase catalytic domain-like"/>
    <property type="match status" value="1"/>
</dbReference>
<evidence type="ECO:0000256" key="3">
    <source>
        <dbReference type="ARBA" id="ARBA00022679"/>
    </source>
</evidence>
<dbReference type="SUPFAM" id="SSF141523">
    <property type="entry name" value="L,D-transpeptidase catalytic domain-like"/>
    <property type="match status" value="1"/>
</dbReference>
<dbReference type="PANTHER" id="PTHR30582:SF2">
    <property type="entry name" value="L,D-TRANSPEPTIDASE YCIB-RELATED"/>
    <property type="match status" value="1"/>
</dbReference>
<dbReference type="Proteomes" id="UP000076023">
    <property type="component" value="Unassembled WGS sequence"/>
</dbReference>
<feature type="repeat" description="ANK" evidence="7">
    <location>
        <begin position="128"/>
        <end position="154"/>
    </location>
</feature>
<protein>
    <submittedName>
        <fullName evidence="10">L,D-transpeptidase catalytic domain cotaining protein</fullName>
    </submittedName>
</protein>
<name>A0A146G733_TERSA</name>
<evidence type="ECO:0000256" key="7">
    <source>
        <dbReference type="PROSITE-ProRule" id="PRU00023"/>
    </source>
</evidence>
<dbReference type="PROSITE" id="PS50088">
    <property type="entry name" value="ANK_REPEAT"/>
    <property type="match status" value="1"/>
</dbReference>
<dbReference type="CDD" id="cd16913">
    <property type="entry name" value="YkuD_like"/>
    <property type="match status" value="1"/>
</dbReference>
<dbReference type="PROSITE" id="PS52029">
    <property type="entry name" value="LD_TPASE"/>
    <property type="match status" value="1"/>
</dbReference>
<evidence type="ECO:0000256" key="2">
    <source>
        <dbReference type="ARBA" id="ARBA00005992"/>
    </source>
</evidence>
<dbReference type="InParanoid" id="A0A146G733"/>
<dbReference type="GO" id="GO:0071555">
    <property type="term" value="P:cell wall organization"/>
    <property type="evidence" value="ECO:0007669"/>
    <property type="project" value="UniProtKB-UniRule"/>
</dbReference>
<keyword evidence="11" id="KW-1185">Reference proteome</keyword>
<feature type="active site" description="Proton donor/acceptor" evidence="8">
    <location>
        <position position="265"/>
    </location>
</feature>
<keyword evidence="7" id="KW-0040">ANK repeat</keyword>
<dbReference type="InterPro" id="IPR050979">
    <property type="entry name" value="LD-transpeptidase"/>
</dbReference>
<reference evidence="11" key="1">
    <citation type="journal article" date="2017" name="Genome Announc.">
        <title>Draft Genome Sequence of Terrimicrobium sacchariphilum NM-5T, a Facultative Anaerobic Soil Bacterium of the Class Spartobacteria.</title>
        <authorList>
            <person name="Qiu Y.L."/>
            <person name="Tourlousse D.M."/>
            <person name="Matsuura N."/>
            <person name="Ohashi A."/>
            <person name="Sekiguchi Y."/>
        </authorList>
    </citation>
    <scope>NUCLEOTIDE SEQUENCE [LARGE SCALE GENOMIC DNA]</scope>
    <source>
        <strain evidence="11">NM-5</strain>
    </source>
</reference>
<dbReference type="UniPathway" id="UPA00219"/>
<dbReference type="STRING" id="690879.TSACC_21785"/>
<keyword evidence="4 8" id="KW-0133">Cell shape</keyword>
<dbReference type="GO" id="GO:0005576">
    <property type="term" value="C:extracellular region"/>
    <property type="evidence" value="ECO:0007669"/>
    <property type="project" value="TreeGrafter"/>
</dbReference>
<comment type="similarity">
    <text evidence="2">Belongs to the YkuD family.</text>
</comment>
<dbReference type="GO" id="GO:0071972">
    <property type="term" value="F:peptidoglycan L,D-transpeptidase activity"/>
    <property type="evidence" value="ECO:0007669"/>
    <property type="project" value="TreeGrafter"/>
</dbReference>
<dbReference type="GO" id="GO:0008360">
    <property type="term" value="P:regulation of cell shape"/>
    <property type="evidence" value="ECO:0007669"/>
    <property type="project" value="UniProtKB-UniRule"/>
</dbReference>
<dbReference type="InterPro" id="IPR038063">
    <property type="entry name" value="Transpep_catalytic_dom"/>
</dbReference>
<dbReference type="InterPro" id="IPR002110">
    <property type="entry name" value="Ankyrin_rpt"/>
</dbReference>
<keyword evidence="6 8" id="KW-0961">Cell wall biogenesis/degradation</keyword>
<comment type="caution">
    <text evidence="10">The sequence shown here is derived from an EMBL/GenBank/DDBJ whole genome shotgun (WGS) entry which is preliminary data.</text>
</comment>
<evidence type="ECO:0000313" key="11">
    <source>
        <dbReference type="Proteomes" id="UP000076023"/>
    </source>
</evidence>
<dbReference type="SUPFAM" id="SSF48403">
    <property type="entry name" value="Ankyrin repeat"/>
    <property type="match status" value="1"/>
</dbReference>
<dbReference type="PROSITE" id="PS50297">
    <property type="entry name" value="ANK_REP_REGION"/>
    <property type="match status" value="1"/>
</dbReference>
<accession>A0A146G733</accession>
<dbReference type="GO" id="GO:0016740">
    <property type="term" value="F:transferase activity"/>
    <property type="evidence" value="ECO:0007669"/>
    <property type="project" value="UniProtKB-KW"/>
</dbReference>
<evidence type="ECO:0000256" key="4">
    <source>
        <dbReference type="ARBA" id="ARBA00022960"/>
    </source>
</evidence>
<dbReference type="GO" id="GO:0018104">
    <property type="term" value="P:peptidoglycan-protein cross-linking"/>
    <property type="evidence" value="ECO:0007669"/>
    <property type="project" value="TreeGrafter"/>
</dbReference>
<dbReference type="Pfam" id="PF03734">
    <property type="entry name" value="YkuD"/>
    <property type="match status" value="1"/>
</dbReference>
<sequence length="302" mass="33460">MHFGTPGLRFLLLPLGCTLVSLFPGWSEEPVLALATLPVPVVTTMGPIVPGTDTILSQIEDLRRAEEARQHALAMEFFSAIARDDKATFCRLLNEGLDPNTTLPAPVPREFVRQFSDELTAYYAGSEQGVTALMLATLTRNEVFVRILLQAGADPWRMTKRHKTFALWLAGKTQQVTIMQMLMGIAPDSEAARTRISVDLSAQRASVWRGDDVVLVTDISSGRPSRPTPTGRFVVTDKYRTWKSTLYHAKMPYFLRLSCGDFGLHAGYLPGYPASHGCIRLPEEVARKLFADIPVGTLVEIR</sequence>
<comment type="pathway">
    <text evidence="1 8">Cell wall biogenesis; peptidoglycan biosynthesis.</text>
</comment>
<feature type="active site" description="Nucleophile" evidence="8">
    <location>
        <position position="278"/>
    </location>
</feature>
<dbReference type="AlphaFoldDB" id="A0A146G733"/>
<evidence type="ECO:0000256" key="1">
    <source>
        <dbReference type="ARBA" id="ARBA00004752"/>
    </source>
</evidence>
<organism evidence="10 11">
    <name type="scientific">Terrimicrobium sacchariphilum</name>
    <dbReference type="NCBI Taxonomy" id="690879"/>
    <lineage>
        <taxon>Bacteria</taxon>
        <taxon>Pseudomonadati</taxon>
        <taxon>Verrucomicrobiota</taxon>
        <taxon>Terrimicrobiia</taxon>
        <taxon>Terrimicrobiales</taxon>
        <taxon>Terrimicrobiaceae</taxon>
        <taxon>Terrimicrobium</taxon>
    </lineage>
</organism>
<proteinExistence type="inferred from homology"/>
<evidence type="ECO:0000313" key="10">
    <source>
        <dbReference type="EMBL" id="GAT33370.1"/>
    </source>
</evidence>
<dbReference type="Gene3D" id="1.25.40.20">
    <property type="entry name" value="Ankyrin repeat-containing domain"/>
    <property type="match status" value="1"/>
</dbReference>
<dbReference type="OrthoDB" id="189120at2"/>
<keyword evidence="5 8" id="KW-0573">Peptidoglycan synthesis</keyword>